<evidence type="ECO:0000313" key="2">
    <source>
        <dbReference type="EMBL" id="ANP46444.1"/>
    </source>
</evidence>
<name>A0A1B1AIP7_9PROT</name>
<evidence type="ECO:0000256" key="1">
    <source>
        <dbReference type="SAM" id="SignalP"/>
    </source>
</evidence>
<evidence type="ECO:0008006" key="4">
    <source>
        <dbReference type="Google" id="ProtNLM"/>
    </source>
</evidence>
<gene>
    <name evidence="2" type="ORF">ATE48_11205</name>
</gene>
<dbReference type="EMBL" id="CP013244">
    <property type="protein sequence ID" value="ANP46444.1"/>
    <property type="molecule type" value="Genomic_DNA"/>
</dbReference>
<evidence type="ECO:0000313" key="3">
    <source>
        <dbReference type="Proteomes" id="UP000092498"/>
    </source>
</evidence>
<dbReference type="AlphaFoldDB" id="A0A1B1AIP7"/>
<dbReference type="InParanoid" id="A0A1B1AIP7"/>
<dbReference type="KEGG" id="cbot:ATE48_11205"/>
<dbReference type="InterPro" id="IPR021457">
    <property type="entry name" value="DUF3108"/>
</dbReference>
<dbReference type="RefSeq" id="WP_066771536.1">
    <property type="nucleotide sequence ID" value="NZ_CP013244.1"/>
</dbReference>
<sequence length="268" mass="28675">MRTFGAAKGLLFAIGMAAMATSAGAQTGASRSFSAIYSVHARGVEAGDFTYNFTQTGSSYTANANREMKGWVGAALNRSQDYTYSVTGTVAADGALRPTQYTHQGGRRREDRPNGRQIRAAFTANDVVTTATPGPANMGDPPATPEQRRNTIDQITAIAAMATSTGDPCARTLRIYMDGRARFDFVMTPNGNVTVNSRAYQGPGVRCRVQFRPIAGFGDAQEAATLSFVLARTESGMWAPVTIEMPTDGVGVVRLEARRLTINGTRLR</sequence>
<accession>A0A1B1AIP7</accession>
<feature type="signal peptide" evidence="1">
    <location>
        <begin position="1"/>
        <end position="25"/>
    </location>
</feature>
<organism evidence="2 3">
    <name type="scientific">Candidatus Viadribacter manganicus</name>
    <dbReference type="NCBI Taxonomy" id="1759059"/>
    <lineage>
        <taxon>Bacteria</taxon>
        <taxon>Pseudomonadati</taxon>
        <taxon>Pseudomonadota</taxon>
        <taxon>Alphaproteobacteria</taxon>
        <taxon>Hyphomonadales</taxon>
        <taxon>Hyphomonadaceae</taxon>
        <taxon>Candidatus Viadribacter</taxon>
    </lineage>
</organism>
<dbReference type="Proteomes" id="UP000092498">
    <property type="component" value="Chromosome"/>
</dbReference>
<dbReference type="Pfam" id="PF11306">
    <property type="entry name" value="DUF3108"/>
    <property type="match status" value="1"/>
</dbReference>
<keyword evidence="3" id="KW-1185">Reference proteome</keyword>
<feature type="chain" id="PRO_5008518880" description="DUF3108 domain-containing protein" evidence="1">
    <location>
        <begin position="26"/>
        <end position="268"/>
    </location>
</feature>
<protein>
    <recommendedName>
        <fullName evidence="4">DUF3108 domain-containing protein</fullName>
    </recommendedName>
</protein>
<dbReference type="STRING" id="1759059.ATE48_11205"/>
<reference evidence="2 3" key="1">
    <citation type="submission" date="2015-11" db="EMBL/GenBank/DDBJ databases">
        <title>Whole-Genome Sequence of Candidatus Oderbacter manganicum from the National Park Lower Oder Valley, Germany.</title>
        <authorList>
            <person name="Braun B."/>
            <person name="Liere K."/>
            <person name="Szewzyk U."/>
        </authorList>
    </citation>
    <scope>NUCLEOTIDE SEQUENCE [LARGE SCALE GENOMIC DNA]</scope>
    <source>
        <strain evidence="2 3">OTSz_A_272</strain>
    </source>
</reference>
<keyword evidence="1" id="KW-0732">Signal</keyword>
<proteinExistence type="predicted"/>